<dbReference type="InterPro" id="IPR058163">
    <property type="entry name" value="LysR-type_TF_proteobact-type"/>
</dbReference>
<comment type="caution">
    <text evidence="6">The sequence shown here is derived from an EMBL/GenBank/DDBJ whole genome shotgun (WGS) entry which is preliminary data.</text>
</comment>
<sequence length="342" mass="36835">MGKHIANMQSSDCNAATPVVDGNEARMKDGLDTLTWEDIRLVGAIAETGSLPEAAARLGTHHSTVFRRLRQVEAGTGCPLFERTGQRLTPTALGEEIAALADRIGSDVDRTAMKMAGREALPSGELRVTTADSLLQHLLTPIFADFQKACPDVQIDIVVANQALNLSKRDADVAIRASDSPPETLVGRRLARVAWALYGRADTASPWPGGDANADHDWVALGDGMAAMGVVRHAVETAAPGRLRYRVDTVLGLASAIEAGIGIGHLPCFIGDRSPVLVRLEPPEPAFAADLWLLTHEDLRRAARVRVFLDFVAYAVRERIDLIEGREPRSMDALSSRSAARD</sequence>
<evidence type="ECO:0000256" key="3">
    <source>
        <dbReference type="ARBA" id="ARBA00023125"/>
    </source>
</evidence>
<dbReference type="GO" id="GO:0003700">
    <property type="term" value="F:DNA-binding transcription factor activity"/>
    <property type="evidence" value="ECO:0007669"/>
    <property type="project" value="InterPro"/>
</dbReference>
<reference evidence="6 7" key="1">
    <citation type="journal article" date="2010" name="J. Bacteriol.">
        <title>Genome sequence of Fulvimarina pelagi HTCC2506T, a Mn(II)-oxidizing alphaproteobacterium possessing an aerobic anoxygenic photosynthetic gene cluster and Xanthorhodopsin.</title>
        <authorList>
            <person name="Kang I."/>
            <person name="Oh H.M."/>
            <person name="Lim S.I."/>
            <person name="Ferriera S."/>
            <person name="Giovannoni S.J."/>
            <person name="Cho J.C."/>
        </authorList>
    </citation>
    <scope>NUCLEOTIDE SEQUENCE [LARGE SCALE GENOMIC DNA]</scope>
    <source>
        <strain evidence="6 7">HTCC2506</strain>
    </source>
</reference>
<dbReference type="Pfam" id="PF00126">
    <property type="entry name" value="HTH_1"/>
    <property type="match status" value="1"/>
</dbReference>
<dbReference type="Pfam" id="PF03466">
    <property type="entry name" value="LysR_substrate"/>
    <property type="match status" value="1"/>
</dbReference>
<dbReference type="Gene3D" id="3.40.190.290">
    <property type="match status" value="1"/>
</dbReference>
<dbReference type="PROSITE" id="PS50931">
    <property type="entry name" value="HTH_LYSR"/>
    <property type="match status" value="1"/>
</dbReference>
<accession>Q0G3X5</accession>
<dbReference type="PANTHER" id="PTHR30537">
    <property type="entry name" value="HTH-TYPE TRANSCRIPTIONAL REGULATOR"/>
    <property type="match status" value="1"/>
</dbReference>
<dbReference type="EMBL" id="AATP01000002">
    <property type="protein sequence ID" value="EAU41706.1"/>
    <property type="molecule type" value="Genomic_DNA"/>
</dbReference>
<dbReference type="InterPro" id="IPR036390">
    <property type="entry name" value="WH_DNA-bd_sf"/>
</dbReference>
<evidence type="ECO:0000313" key="7">
    <source>
        <dbReference type="Proteomes" id="UP000004310"/>
    </source>
</evidence>
<dbReference type="InterPro" id="IPR036388">
    <property type="entry name" value="WH-like_DNA-bd_sf"/>
</dbReference>
<dbReference type="GO" id="GO:0006351">
    <property type="term" value="P:DNA-templated transcription"/>
    <property type="evidence" value="ECO:0007669"/>
    <property type="project" value="TreeGrafter"/>
</dbReference>
<dbReference type="InterPro" id="IPR005119">
    <property type="entry name" value="LysR_subst-bd"/>
</dbReference>
<dbReference type="Proteomes" id="UP000004310">
    <property type="component" value="Unassembled WGS sequence"/>
</dbReference>
<dbReference type="SUPFAM" id="SSF53850">
    <property type="entry name" value="Periplasmic binding protein-like II"/>
    <property type="match status" value="1"/>
</dbReference>
<proteinExistence type="inferred from homology"/>
<dbReference type="HOGENOM" id="CLU_039613_2_1_5"/>
<dbReference type="GO" id="GO:0043565">
    <property type="term" value="F:sequence-specific DNA binding"/>
    <property type="evidence" value="ECO:0007669"/>
    <property type="project" value="TreeGrafter"/>
</dbReference>
<evidence type="ECO:0000256" key="2">
    <source>
        <dbReference type="ARBA" id="ARBA00023015"/>
    </source>
</evidence>
<comment type="similarity">
    <text evidence="1">Belongs to the LysR transcriptional regulatory family.</text>
</comment>
<name>Q0G3X5_9HYPH</name>
<dbReference type="InterPro" id="IPR000847">
    <property type="entry name" value="LysR_HTH_N"/>
</dbReference>
<dbReference type="AlphaFoldDB" id="Q0G3X5"/>
<dbReference type="eggNOG" id="COG0583">
    <property type="taxonomic scope" value="Bacteria"/>
</dbReference>
<organism evidence="6 7">
    <name type="scientific">Fulvimarina pelagi HTCC2506</name>
    <dbReference type="NCBI Taxonomy" id="314231"/>
    <lineage>
        <taxon>Bacteria</taxon>
        <taxon>Pseudomonadati</taxon>
        <taxon>Pseudomonadota</taxon>
        <taxon>Alphaproteobacteria</taxon>
        <taxon>Hyphomicrobiales</taxon>
        <taxon>Aurantimonadaceae</taxon>
        <taxon>Fulvimarina</taxon>
    </lineage>
</organism>
<feature type="domain" description="HTH lysR-type" evidence="5">
    <location>
        <begin position="34"/>
        <end position="91"/>
    </location>
</feature>
<gene>
    <name evidence="6" type="ORF">FP2506_14774</name>
</gene>
<dbReference type="PANTHER" id="PTHR30537:SF3">
    <property type="entry name" value="TRANSCRIPTIONAL REGULATORY PROTEIN"/>
    <property type="match status" value="1"/>
</dbReference>
<dbReference type="Gene3D" id="1.10.10.10">
    <property type="entry name" value="Winged helix-like DNA-binding domain superfamily/Winged helix DNA-binding domain"/>
    <property type="match status" value="1"/>
</dbReference>
<keyword evidence="2" id="KW-0805">Transcription regulation</keyword>
<dbReference type="STRING" id="217511.GCA_001463845_02935"/>
<protein>
    <submittedName>
        <fullName evidence="6">Transcriptional regulator, LysR family protein</fullName>
    </submittedName>
</protein>
<keyword evidence="3" id="KW-0238">DNA-binding</keyword>
<evidence type="ECO:0000256" key="4">
    <source>
        <dbReference type="ARBA" id="ARBA00023163"/>
    </source>
</evidence>
<keyword evidence="4" id="KW-0804">Transcription</keyword>
<evidence type="ECO:0000313" key="6">
    <source>
        <dbReference type="EMBL" id="EAU41706.1"/>
    </source>
</evidence>
<evidence type="ECO:0000259" key="5">
    <source>
        <dbReference type="PROSITE" id="PS50931"/>
    </source>
</evidence>
<evidence type="ECO:0000256" key="1">
    <source>
        <dbReference type="ARBA" id="ARBA00009437"/>
    </source>
</evidence>
<dbReference type="SUPFAM" id="SSF46785">
    <property type="entry name" value="Winged helix' DNA-binding domain"/>
    <property type="match status" value="1"/>
</dbReference>
<keyword evidence="7" id="KW-1185">Reference proteome</keyword>